<dbReference type="CDD" id="cd14844">
    <property type="entry name" value="Zn-DD-carboxypeptidase_like"/>
    <property type="match status" value="1"/>
</dbReference>
<keyword evidence="3" id="KW-0645">Protease</keyword>
<reference evidence="13 14" key="1">
    <citation type="journal article" date="2016" name="C (Basel)">
        <title>Selective Growth of and Electricity Production by Marine Exoelectrogenic Bacteria in Self-Aggregated Hydrogel of Microbially Reduced Graphene Oxide.</title>
        <authorList>
            <person name="Yoshida N."/>
            <person name="Goto Y."/>
            <person name="Miyata Y."/>
        </authorList>
    </citation>
    <scope>NUCLEOTIDE SEQUENCE [LARGE SCALE GENOMIC DNA]</scope>
    <source>
        <strain evidence="13 14">NIT-T3</strain>
    </source>
</reference>
<evidence type="ECO:0000256" key="10">
    <source>
        <dbReference type="ARBA" id="ARBA00023316"/>
    </source>
</evidence>
<evidence type="ECO:0000313" key="13">
    <source>
        <dbReference type="EMBL" id="BCR06486.1"/>
    </source>
</evidence>
<comment type="pathway">
    <text evidence="2">Cell wall biogenesis; cell wall polysaccharide biosynthesis.</text>
</comment>
<comment type="similarity">
    <text evidence="11">Belongs to the peptidase M15 family.</text>
</comment>
<gene>
    <name evidence="13" type="ORF">DESUT3_35550</name>
</gene>
<keyword evidence="7" id="KW-0862">Zinc</keyword>
<keyword evidence="8" id="KW-0411">Iron-sulfur</keyword>
<accession>A0ABN6E298</accession>
<dbReference type="InterPro" id="IPR010275">
    <property type="entry name" value="MepK"/>
</dbReference>
<evidence type="ECO:0000256" key="11">
    <source>
        <dbReference type="ARBA" id="ARBA00093448"/>
    </source>
</evidence>
<evidence type="ECO:0000313" key="14">
    <source>
        <dbReference type="Proteomes" id="UP001319827"/>
    </source>
</evidence>
<evidence type="ECO:0000256" key="2">
    <source>
        <dbReference type="ARBA" id="ARBA00004776"/>
    </source>
</evidence>
<keyword evidence="6" id="KW-0378">Hydrolase</keyword>
<dbReference type="Pfam" id="PF05951">
    <property type="entry name" value="Peptidase_M15_2"/>
    <property type="match status" value="1"/>
</dbReference>
<dbReference type="EMBL" id="AP024355">
    <property type="protein sequence ID" value="BCR06486.1"/>
    <property type="molecule type" value="Genomic_DNA"/>
</dbReference>
<protein>
    <recommendedName>
        <fullName evidence="12">Murein endopeptidase K</fullName>
    </recommendedName>
</protein>
<dbReference type="InterPro" id="IPR006311">
    <property type="entry name" value="TAT_signal"/>
</dbReference>
<keyword evidence="8" id="KW-0408">Iron</keyword>
<dbReference type="Proteomes" id="UP001319827">
    <property type="component" value="Chromosome"/>
</dbReference>
<dbReference type="InterPro" id="IPR009045">
    <property type="entry name" value="Zn_M74/Hedgehog-like"/>
</dbReference>
<evidence type="ECO:0000256" key="4">
    <source>
        <dbReference type="ARBA" id="ARBA00022723"/>
    </source>
</evidence>
<dbReference type="SUPFAM" id="SSF55166">
    <property type="entry name" value="Hedgehog/DD-peptidase"/>
    <property type="match status" value="1"/>
</dbReference>
<evidence type="ECO:0000256" key="7">
    <source>
        <dbReference type="ARBA" id="ARBA00022833"/>
    </source>
</evidence>
<keyword evidence="14" id="KW-1185">Reference proteome</keyword>
<evidence type="ECO:0000256" key="5">
    <source>
        <dbReference type="ARBA" id="ARBA00022729"/>
    </source>
</evidence>
<dbReference type="PANTHER" id="PTHR37425">
    <property type="match status" value="1"/>
</dbReference>
<dbReference type="PROSITE" id="PS51318">
    <property type="entry name" value="TAT"/>
    <property type="match status" value="1"/>
</dbReference>
<dbReference type="PANTHER" id="PTHR37425:SF1">
    <property type="entry name" value="OUTER MEMBRANE PROTEIN"/>
    <property type="match status" value="1"/>
</dbReference>
<name>A0ABN6E298_9BACT</name>
<comment type="cofactor">
    <cofactor evidence="1">
        <name>Zn(2+)</name>
        <dbReference type="ChEBI" id="CHEBI:29105"/>
    </cofactor>
</comment>
<keyword evidence="4" id="KW-0479">Metal-binding</keyword>
<evidence type="ECO:0000256" key="12">
    <source>
        <dbReference type="ARBA" id="ARBA00093666"/>
    </source>
</evidence>
<keyword evidence="5" id="KW-0732">Signal</keyword>
<evidence type="ECO:0000256" key="1">
    <source>
        <dbReference type="ARBA" id="ARBA00001947"/>
    </source>
</evidence>
<evidence type="ECO:0000256" key="6">
    <source>
        <dbReference type="ARBA" id="ARBA00022801"/>
    </source>
</evidence>
<sequence length="194" mass="21695">MPYENGMENLKSSPCDRRRFLKLGLAAAAGLALPVTTWARLPEFKLPERTLSLYNIHTGETLRKAVYWAEGVYVPETLAEINHLLRDHRSNKVKKIDPRLCDLLFALRRRLEEKDPVHIISGYRSPETNAQLRKASSGVAKHSLHMEGKAADISLPGRDLGILRKAALGLKVGGVGYYPKSGFVHVDTGKVRSW</sequence>
<proteinExistence type="inferred from homology"/>
<keyword evidence="9" id="KW-0482">Metalloprotease</keyword>
<evidence type="ECO:0000256" key="3">
    <source>
        <dbReference type="ARBA" id="ARBA00022670"/>
    </source>
</evidence>
<evidence type="ECO:0000256" key="8">
    <source>
        <dbReference type="ARBA" id="ARBA00023014"/>
    </source>
</evidence>
<reference evidence="13 14" key="2">
    <citation type="journal article" date="2021" name="Int. J. Syst. Evol. Microbiol.">
        <title>Isolation and Polyphasic Characterization of Desulfuromonas versatilis sp. Nov., an Electrogenic Bacteria Capable of Versatile Metabolism Isolated from a Graphene Oxide-Reducing Enrichment Culture.</title>
        <authorList>
            <person name="Xie L."/>
            <person name="Yoshida N."/>
            <person name="Ishii S."/>
            <person name="Meng L."/>
        </authorList>
    </citation>
    <scope>NUCLEOTIDE SEQUENCE [LARGE SCALE GENOMIC DNA]</scope>
    <source>
        <strain evidence="13 14">NIT-T3</strain>
    </source>
</reference>
<organism evidence="13 14">
    <name type="scientific">Desulfuromonas versatilis</name>
    <dbReference type="NCBI Taxonomy" id="2802975"/>
    <lineage>
        <taxon>Bacteria</taxon>
        <taxon>Pseudomonadati</taxon>
        <taxon>Thermodesulfobacteriota</taxon>
        <taxon>Desulfuromonadia</taxon>
        <taxon>Desulfuromonadales</taxon>
        <taxon>Desulfuromonadaceae</taxon>
        <taxon>Desulfuromonas</taxon>
    </lineage>
</organism>
<evidence type="ECO:0000256" key="9">
    <source>
        <dbReference type="ARBA" id="ARBA00023049"/>
    </source>
</evidence>
<dbReference type="Gene3D" id="3.30.1380.10">
    <property type="match status" value="1"/>
</dbReference>
<keyword evidence="10" id="KW-0961">Cell wall biogenesis/degradation</keyword>